<evidence type="ECO:0008006" key="6">
    <source>
        <dbReference type="Google" id="ProtNLM"/>
    </source>
</evidence>
<proteinExistence type="predicted"/>
<dbReference type="GO" id="GO:0016616">
    <property type="term" value="F:oxidoreductase activity, acting on the CH-OH group of donors, NAD or NADP as acceptor"/>
    <property type="evidence" value="ECO:0007669"/>
    <property type="project" value="InterPro"/>
</dbReference>
<feature type="domain" description="3-hydroxyacyl-CoA dehydrogenase C-terminal" evidence="2">
    <location>
        <begin position="186"/>
        <end position="281"/>
    </location>
</feature>
<reference evidence="4 5" key="1">
    <citation type="submission" date="2015-06" db="EMBL/GenBank/DDBJ databases">
        <title>New insights into the roles of widespread benthic archaea in carbon and nitrogen cycling.</title>
        <authorList>
            <person name="Lazar C.S."/>
            <person name="Baker B.J."/>
            <person name="Seitz K.W."/>
            <person name="Hyde A.S."/>
            <person name="Dick G.J."/>
            <person name="Hinrichs K.-U."/>
            <person name="Teske A.P."/>
        </authorList>
    </citation>
    <scope>NUCLEOTIDE SEQUENCE [LARGE SCALE GENOMIC DNA]</scope>
    <source>
        <strain evidence="4">DG-45</strain>
    </source>
</reference>
<dbReference type="InterPro" id="IPR013328">
    <property type="entry name" value="6PGD_dom2"/>
</dbReference>
<protein>
    <recommendedName>
        <fullName evidence="6">3-hydroxybutyryl-CoA dehydrogenase</fullName>
    </recommendedName>
</protein>
<dbReference type="InterPro" id="IPR036291">
    <property type="entry name" value="NAD(P)-bd_dom_sf"/>
</dbReference>
<dbReference type="GO" id="GO:0006631">
    <property type="term" value="P:fatty acid metabolic process"/>
    <property type="evidence" value="ECO:0007669"/>
    <property type="project" value="InterPro"/>
</dbReference>
<dbReference type="Gene3D" id="1.10.1040.50">
    <property type="match status" value="1"/>
</dbReference>
<dbReference type="GO" id="GO:0070403">
    <property type="term" value="F:NAD+ binding"/>
    <property type="evidence" value="ECO:0007669"/>
    <property type="project" value="InterPro"/>
</dbReference>
<dbReference type="PANTHER" id="PTHR48075:SF5">
    <property type="entry name" value="3-HYDROXYBUTYRYL-COA DEHYDROGENASE"/>
    <property type="match status" value="1"/>
</dbReference>
<gene>
    <name evidence="4" type="ORF">AC482_02540</name>
</gene>
<dbReference type="Gene3D" id="3.40.50.720">
    <property type="entry name" value="NAD(P)-binding Rossmann-like Domain"/>
    <property type="match status" value="1"/>
</dbReference>
<evidence type="ECO:0000259" key="3">
    <source>
        <dbReference type="Pfam" id="PF02737"/>
    </source>
</evidence>
<dbReference type="Pfam" id="PF02737">
    <property type="entry name" value="3HCDH_N"/>
    <property type="match status" value="1"/>
</dbReference>
<name>A0A0M0BQT3_9ARCH</name>
<dbReference type="PANTHER" id="PTHR48075">
    <property type="entry name" value="3-HYDROXYACYL-COA DEHYDROGENASE FAMILY PROTEIN"/>
    <property type="match status" value="1"/>
</dbReference>
<dbReference type="InterPro" id="IPR008927">
    <property type="entry name" value="6-PGluconate_DH-like_C_sf"/>
</dbReference>
<dbReference type="Gene3D" id="1.10.1040.10">
    <property type="entry name" value="N-(1-d-carboxylethyl)-l-norvaline Dehydrogenase, domain 2"/>
    <property type="match status" value="1"/>
</dbReference>
<sequence length="392" mass="42604">MERAAVIGAGVMGHGICELLALAGLEVTMVDIDEELLRKGMEGIRWSLGKFVERRRIREEDAKAALSRIGTSLSLEEAVRNVDLVVEAVPENLDLKRRIFGKLDGVAPEGAILASNTSSLSITEMAAATGRPGKVVGLHFFNPPVLMALVEVIRGDGTSDDTVDAMVGLVERLGKTPVVVRKDVRGFIVNRVLGTVLNEAFWVVHRGEATMEEVDAAVKYKAGFPMGAFELADVIGLDVMHDVTKVLEEAYGEVVKACPSLEELVRDGNLGQKTGRGFYDWKVGRPRIPFRLAGKFDVERVYAVAVNEAARLVHEDVAGPEDIDKAMKLGTGWPSGPCEQGDRLGLDAALAKLKELHARYGEEAYRPCPLLEDYVGRGWTGRGAGRGFYEYG</sequence>
<dbReference type="EMBL" id="LFWZ01000018">
    <property type="protein sequence ID" value="KON30938.1"/>
    <property type="molecule type" value="Genomic_DNA"/>
</dbReference>
<dbReference type="AlphaFoldDB" id="A0A0M0BQT3"/>
<dbReference type="InterPro" id="IPR006176">
    <property type="entry name" value="3-OHacyl-CoA_DH_NAD-bd"/>
</dbReference>
<feature type="domain" description="3-hydroxyacyl-CoA dehydrogenase C-terminal" evidence="2">
    <location>
        <begin position="296"/>
        <end position="391"/>
    </location>
</feature>
<organism evidence="4 5">
    <name type="scientific">miscellaneous Crenarchaeota group-15 archaeon DG-45</name>
    <dbReference type="NCBI Taxonomy" id="1685127"/>
    <lineage>
        <taxon>Archaea</taxon>
        <taxon>Candidatus Bathyarchaeota</taxon>
        <taxon>MCG-15</taxon>
    </lineage>
</organism>
<keyword evidence="1" id="KW-0560">Oxidoreductase</keyword>
<dbReference type="PATRIC" id="fig|1685127.3.peg.694"/>
<evidence type="ECO:0000313" key="5">
    <source>
        <dbReference type="Proteomes" id="UP000037210"/>
    </source>
</evidence>
<evidence type="ECO:0000313" key="4">
    <source>
        <dbReference type="EMBL" id="KON30938.1"/>
    </source>
</evidence>
<dbReference type="SUPFAM" id="SSF51735">
    <property type="entry name" value="NAD(P)-binding Rossmann-fold domains"/>
    <property type="match status" value="1"/>
</dbReference>
<feature type="domain" description="3-hydroxyacyl-CoA dehydrogenase NAD binding" evidence="3">
    <location>
        <begin position="4"/>
        <end position="183"/>
    </location>
</feature>
<accession>A0A0M0BQT3</accession>
<dbReference type="InterPro" id="IPR006108">
    <property type="entry name" value="3HC_DH_C"/>
</dbReference>
<evidence type="ECO:0000256" key="1">
    <source>
        <dbReference type="ARBA" id="ARBA00023002"/>
    </source>
</evidence>
<dbReference type="FunFam" id="3.40.50.720:FF:000009">
    <property type="entry name" value="Fatty oxidation complex, alpha subunit"/>
    <property type="match status" value="1"/>
</dbReference>
<evidence type="ECO:0000259" key="2">
    <source>
        <dbReference type="Pfam" id="PF00725"/>
    </source>
</evidence>
<dbReference type="SUPFAM" id="SSF48179">
    <property type="entry name" value="6-phosphogluconate dehydrogenase C-terminal domain-like"/>
    <property type="match status" value="2"/>
</dbReference>
<comment type="caution">
    <text evidence="4">The sequence shown here is derived from an EMBL/GenBank/DDBJ whole genome shotgun (WGS) entry which is preliminary data.</text>
</comment>
<dbReference type="Proteomes" id="UP000037210">
    <property type="component" value="Unassembled WGS sequence"/>
</dbReference>
<dbReference type="Pfam" id="PF00725">
    <property type="entry name" value="3HCDH"/>
    <property type="match status" value="2"/>
</dbReference>